<dbReference type="InterPro" id="IPR007274">
    <property type="entry name" value="Cop_transporter"/>
</dbReference>
<keyword evidence="4" id="KW-0406">Ion transport</keyword>
<evidence type="ECO:0000256" key="1">
    <source>
        <dbReference type="ARBA" id="ARBA00022692"/>
    </source>
</evidence>
<dbReference type="PROSITE" id="PS50878">
    <property type="entry name" value="RT_POL"/>
    <property type="match status" value="1"/>
</dbReference>
<accession>A0A6A4VUY4</accession>
<evidence type="ECO:0000256" key="2">
    <source>
        <dbReference type="ARBA" id="ARBA00022989"/>
    </source>
</evidence>
<keyword evidence="4" id="KW-0187">Copper transport</keyword>
<evidence type="ECO:0000313" key="6">
    <source>
        <dbReference type="EMBL" id="KAF0297945.1"/>
    </source>
</evidence>
<protein>
    <recommendedName>
        <fullName evidence="4">Copper transport protein</fullName>
    </recommendedName>
</protein>
<dbReference type="Proteomes" id="UP000440578">
    <property type="component" value="Unassembled WGS sequence"/>
</dbReference>
<evidence type="ECO:0000259" key="5">
    <source>
        <dbReference type="PROSITE" id="PS50878"/>
    </source>
</evidence>
<sequence>MCFRTKFCWISWRCTYGVDTAWFADYLRGHTQQVQIVGSSGVHVRSAAKPNSIGVFQDGSLSCILYTVFTNELSLFVPDGVRVVQFADDTQLLVSGQKSDLPRMTALMERALECVYTWFCSHGMKLNAAKTQVTCGYFLMLATMTYSSWIMMAVCAGAGVGYAIFAPMVSKRALLGAGSTDHCQ</sequence>
<name>A0A6A4VUY4_AMPAM</name>
<feature type="domain" description="Reverse transcriptase" evidence="5">
    <location>
        <begin position="1"/>
        <end position="154"/>
    </location>
</feature>
<evidence type="ECO:0000313" key="7">
    <source>
        <dbReference type="Proteomes" id="UP000440578"/>
    </source>
</evidence>
<dbReference type="EMBL" id="VIIS01001457">
    <property type="protein sequence ID" value="KAF0297945.1"/>
    <property type="molecule type" value="Genomic_DNA"/>
</dbReference>
<dbReference type="GO" id="GO:0005375">
    <property type="term" value="F:copper ion transmembrane transporter activity"/>
    <property type="evidence" value="ECO:0007669"/>
    <property type="project" value="UniProtKB-UniRule"/>
</dbReference>
<comment type="subcellular location">
    <subcellularLocation>
        <location evidence="4">Membrane</location>
        <topology evidence="4">Multi-pass membrane protein</topology>
    </subcellularLocation>
</comment>
<proteinExistence type="inferred from homology"/>
<keyword evidence="4" id="KW-0813">Transport</keyword>
<evidence type="ECO:0000256" key="3">
    <source>
        <dbReference type="ARBA" id="ARBA00023136"/>
    </source>
</evidence>
<gene>
    <name evidence="6" type="primary">SLC31A2</name>
    <name evidence="6" type="ORF">FJT64_004671</name>
</gene>
<keyword evidence="1 4" id="KW-0812">Transmembrane</keyword>
<keyword evidence="2 4" id="KW-1133">Transmembrane helix</keyword>
<evidence type="ECO:0000256" key="4">
    <source>
        <dbReference type="RuleBase" id="RU367022"/>
    </source>
</evidence>
<comment type="similarity">
    <text evidence="4">Belongs to the copper transporter (Ctr) (TC 1.A.56) family. SLC31A subfamily.</text>
</comment>
<keyword evidence="4" id="KW-0186">Copper</keyword>
<keyword evidence="3 4" id="KW-0472">Membrane</keyword>
<dbReference type="InterPro" id="IPR000477">
    <property type="entry name" value="RT_dom"/>
</dbReference>
<keyword evidence="7" id="KW-1185">Reference proteome</keyword>
<feature type="transmembrane region" description="Helical" evidence="4">
    <location>
        <begin position="137"/>
        <end position="165"/>
    </location>
</feature>
<dbReference type="AlphaFoldDB" id="A0A6A4VUY4"/>
<dbReference type="Pfam" id="PF04145">
    <property type="entry name" value="Ctr"/>
    <property type="match status" value="1"/>
</dbReference>
<organism evidence="6 7">
    <name type="scientific">Amphibalanus amphitrite</name>
    <name type="common">Striped barnacle</name>
    <name type="synonym">Balanus amphitrite</name>
    <dbReference type="NCBI Taxonomy" id="1232801"/>
    <lineage>
        <taxon>Eukaryota</taxon>
        <taxon>Metazoa</taxon>
        <taxon>Ecdysozoa</taxon>
        <taxon>Arthropoda</taxon>
        <taxon>Crustacea</taxon>
        <taxon>Multicrustacea</taxon>
        <taxon>Cirripedia</taxon>
        <taxon>Thoracica</taxon>
        <taxon>Thoracicalcarea</taxon>
        <taxon>Balanomorpha</taxon>
        <taxon>Balanoidea</taxon>
        <taxon>Balanidae</taxon>
        <taxon>Amphibalaninae</taxon>
        <taxon>Amphibalanus</taxon>
    </lineage>
</organism>
<comment type="caution">
    <text evidence="6">The sequence shown here is derived from an EMBL/GenBank/DDBJ whole genome shotgun (WGS) entry which is preliminary data.</text>
</comment>
<dbReference type="OrthoDB" id="6342028at2759"/>
<dbReference type="GO" id="GO:0016020">
    <property type="term" value="C:membrane"/>
    <property type="evidence" value="ECO:0007669"/>
    <property type="project" value="UniProtKB-SubCell"/>
</dbReference>
<reference evidence="6 7" key="1">
    <citation type="submission" date="2019-07" db="EMBL/GenBank/DDBJ databases">
        <title>Draft genome assembly of a fouling barnacle, Amphibalanus amphitrite (Darwin, 1854): The first reference genome for Thecostraca.</title>
        <authorList>
            <person name="Kim W."/>
        </authorList>
    </citation>
    <scope>NUCLEOTIDE SEQUENCE [LARGE SCALE GENOMIC DNA]</scope>
    <source>
        <strain evidence="6">SNU_AA5</strain>
        <tissue evidence="6">Soma without cirri and trophi</tissue>
    </source>
</reference>